<evidence type="ECO:0000313" key="2">
    <source>
        <dbReference type="Proteomes" id="UP000593560"/>
    </source>
</evidence>
<proteinExistence type="predicted"/>
<dbReference type="Proteomes" id="UP000593560">
    <property type="component" value="Unassembled WGS sequence"/>
</dbReference>
<dbReference type="AlphaFoldDB" id="A0A7J9I6H8"/>
<reference evidence="1 2" key="1">
    <citation type="journal article" date="2019" name="Genome Biol. Evol.">
        <title>Insights into the evolution of the New World diploid cottons (Gossypium, subgenus Houzingenia) based on genome sequencing.</title>
        <authorList>
            <person name="Grover C.E."/>
            <person name="Arick M.A. 2nd"/>
            <person name="Thrash A."/>
            <person name="Conover J.L."/>
            <person name="Sanders W.S."/>
            <person name="Peterson D.G."/>
            <person name="Frelichowski J.E."/>
            <person name="Scheffler J.A."/>
            <person name="Scheffler B.E."/>
            <person name="Wendel J.F."/>
        </authorList>
    </citation>
    <scope>NUCLEOTIDE SEQUENCE [LARGE SCALE GENOMIC DNA]</scope>
    <source>
        <strain evidence="1">0</strain>
        <tissue evidence="1">Leaf</tissue>
    </source>
</reference>
<comment type="caution">
    <text evidence="1">The sequence shown here is derived from an EMBL/GenBank/DDBJ whole genome shotgun (WGS) entry which is preliminary data.</text>
</comment>
<gene>
    <name evidence="1" type="ORF">Gohar_025509</name>
</gene>
<accession>A0A7J9I6H8</accession>
<sequence>MTYWKRTLPTCTRQIGANTRKLLGTGRRSMLWVVLIKQSRRSLRVSRNPLLAMAAQVLLMME</sequence>
<dbReference type="EMBL" id="JABFAD010030354">
    <property type="protein sequence ID" value="MBA0817508.1"/>
    <property type="molecule type" value="Genomic_DNA"/>
</dbReference>
<keyword evidence="2" id="KW-1185">Reference proteome</keyword>
<organism evidence="1 2">
    <name type="scientific">Gossypium harknessii</name>
    <dbReference type="NCBI Taxonomy" id="34285"/>
    <lineage>
        <taxon>Eukaryota</taxon>
        <taxon>Viridiplantae</taxon>
        <taxon>Streptophyta</taxon>
        <taxon>Embryophyta</taxon>
        <taxon>Tracheophyta</taxon>
        <taxon>Spermatophyta</taxon>
        <taxon>Magnoliopsida</taxon>
        <taxon>eudicotyledons</taxon>
        <taxon>Gunneridae</taxon>
        <taxon>Pentapetalae</taxon>
        <taxon>rosids</taxon>
        <taxon>malvids</taxon>
        <taxon>Malvales</taxon>
        <taxon>Malvaceae</taxon>
        <taxon>Malvoideae</taxon>
        <taxon>Gossypium</taxon>
    </lineage>
</organism>
<evidence type="ECO:0000313" key="1">
    <source>
        <dbReference type="EMBL" id="MBA0817508.1"/>
    </source>
</evidence>
<protein>
    <submittedName>
        <fullName evidence="1">Uncharacterized protein</fullName>
    </submittedName>
</protein>
<name>A0A7J9I6H8_9ROSI</name>